<geneLocation type="plasmid" evidence="3">
    <name>pF1947</name>
</geneLocation>
<dbReference type="InterPro" id="IPR023346">
    <property type="entry name" value="Lysozyme-like_dom_sf"/>
</dbReference>
<dbReference type="CDD" id="cd16892">
    <property type="entry name" value="LT_VirB1-like"/>
    <property type="match status" value="1"/>
</dbReference>
<dbReference type="RefSeq" id="WP_011282356.1">
    <property type="nucleotide sequence ID" value="NC_007206.1"/>
</dbReference>
<organism evidence="3">
    <name type="scientific">Haemophilus influenzae biotype aegyptius</name>
    <dbReference type="NCBI Taxonomy" id="725"/>
    <lineage>
        <taxon>Bacteria</taxon>
        <taxon>Pseudomonadati</taxon>
        <taxon>Pseudomonadota</taxon>
        <taxon>Gammaproteobacteria</taxon>
        <taxon>Pasteurellales</taxon>
        <taxon>Pasteurellaceae</taxon>
        <taxon>Haemophilus</taxon>
    </lineage>
</organism>
<dbReference type="Gene3D" id="1.10.530.10">
    <property type="match status" value="1"/>
</dbReference>
<accession>Q4L0U0</accession>
<protein>
    <submittedName>
        <fullName evidence="3">TraL/VirB1-like protein</fullName>
    </submittedName>
</protein>
<dbReference type="Pfam" id="PF01464">
    <property type="entry name" value="SLT"/>
    <property type="match status" value="1"/>
</dbReference>
<dbReference type="SUPFAM" id="SSF53955">
    <property type="entry name" value="Lysozyme-like"/>
    <property type="match status" value="1"/>
</dbReference>
<feature type="compositionally biased region" description="Polar residues" evidence="1">
    <location>
        <begin position="188"/>
        <end position="212"/>
    </location>
</feature>
<dbReference type="AlphaFoldDB" id="Q4L0U0"/>
<name>Q4L0U0_HAEIF</name>
<sequence>MATITTQVLLSLFAQCAADVAPETLHTLIGVESSRNPYAIAVIYDKSTPQKDRLEFAQPTTEEEAKNIITALESPPITHKSYSVGLMQVNSSNFKTYGITKENMFNACKNIEAGAGIFKACYADVKNNNPTKNEQELLRLASSCYYSGNETRGFLKEKSGTSYVDRINATVAKNYKVPAIKPLSEAPNISSTDEQIAETQSASALAPQQVQPPKQIKAWDMFGDFKQ</sequence>
<feature type="region of interest" description="Disordered" evidence="1">
    <location>
        <begin position="188"/>
        <end position="213"/>
    </location>
</feature>
<proteinExistence type="predicted"/>
<evidence type="ECO:0000259" key="2">
    <source>
        <dbReference type="Pfam" id="PF01464"/>
    </source>
</evidence>
<dbReference type="EMBL" id="AY647243">
    <property type="protein sequence ID" value="AAV40881.1"/>
    <property type="molecule type" value="Genomic_DNA"/>
</dbReference>
<feature type="domain" description="Transglycosylase SLT" evidence="2">
    <location>
        <begin position="14"/>
        <end position="148"/>
    </location>
</feature>
<evidence type="ECO:0000313" key="3">
    <source>
        <dbReference type="EMBL" id="AAV40881.1"/>
    </source>
</evidence>
<reference evidence="3" key="1">
    <citation type="submission" date="2004-06" db="EMBL/GenBank/DDBJ databases">
        <title>Haemophilus influenzae biogroup aegyptius pF1947 sequence.</title>
        <authorList>
            <person name="McGillivary G."/>
            <person name="Actis L.A."/>
        </authorList>
    </citation>
    <scope>NUCLEOTIDE SEQUENCE</scope>
    <source>
        <plasmid evidence="3">pF1947</plasmid>
    </source>
</reference>
<dbReference type="InterPro" id="IPR008258">
    <property type="entry name" value="Transglycosylase_SLT_dom_1"/>
</dbReference>
<evidence type="ECO:0000256" key="1">
    <source>
        <dbReference type="SAM" id="MobiDB-lite"/>
    </source>
</evidence>
<keyword evidence="3" id="KW-0614">Plasmid</keyword>